<evidence type="ECO:0000256" key="3">
    <source>
        <dbReference type="ARBA" id="ARBA00022676"/>
    </source>
</evidence>
<evidence type="ECO:0000259" key="7">
    <source>
        <dbReference type="Pfam" id="PF00156"/>
    </source>
</evidence>
<comment type="caution">
    <text evidence="6">Lacks conserved residue(s) required for the propagation of feature annotation.</text>
</comment>
<dbReference type="InterPro" id="IPR029057">
    <property type="entry name" value="PRTase-like"/>
</dbReference>
<dbReference type="NCBIfam" id="TIGR00336">
    <property type="entry name" value="pyrE"/>
    <property type="match status" value="1"/>
</dbReference>
<evidence type="ECO:0000313" key="9">
    <source>
        <dbReference type="Proteomes" id="UP000637720"/>
    </source>
</evidence>
<evidence type="ECO:0000256" key="4">
    <source>
        <dbReference type="ARBA" id="ARBA00022679"/>
    </source>
</evidence>
<feature type="binding site" evidence="6">
    <location>
        <position position="114"/>
    </location>
    <ligand>
        <name>5-phospho-alpha-D-ribose 1-diphosphate</name>
        <dbReference type="ChEBI" id="CHEBI:58017"/>
        <note>ligand shared between dimeric partners</note>
    </ligand>
</feature>
<dbReference type="Proteomes" id="UP000637720">
    <property type="component" value="Unassembled WGS sequence"/>
</dbReference>
<gene>
    <name evidence="6 8" type="primary">pyrE</name>
    <name evidence="8" type="ORF">GCM10007043_02190</name>
</gene>
<dbReference type="CDD" id="cd06223">
    <property type="entry name" value="PRTases_typeI"/>
    <property type="match status" value="1"/>
</dbReference>
<feature type="domain" description="Phosphoribosyltransferase" evidence="7">
    <location>
        <begin position="62"/>
        <end position="164"/>
    </location>
</feature>
<evidence type="ECO:0000256" key="2">
    <source>
        <dbReference type="ARBA" id="ARBA00011971"/>
    </source>
</evidence>
<comment type="similarity">
    <text evidence="6">Belongs to the purine/pyrimidine phosphoribosyltransferase family. PyrE subfamily.</text>
</comment>
<dbReference type="RefSeq" id="WP_229725568.1">
    <property type="nucleotide sequence ID" value="NZ_BMOF01000002.1"/>
</dbReference>
<dbReference type="Pfam" id="PF00156">
    <property type="entry name" value="Pribosyltran"/>
    <property type="match status" value="1"/>
</dbReference>
<protein>
    <recommendedName>
        <fullName evidence="2 6">Orotate phosphoribosyltransferase</fullName>
        <shortName evidence="6">OPRT</shortName>
        <shortName evidence="6">OPRTase</shortName>
        <ecNumber evidence="2 6">2.4.2.10</ecNumber>
    </recommendedName>
</protein>
<keyword evidence="6" id="KW-0460">Magnesium</keyword>
<feature type="binding site" evidence="6">
    <location>
        <position position="108"/>
    </location>
    <ligand>
        <name>5-phospho-alpha-D-ribose 1-diphosphate</name>
        <dbReference type="ChEBI" id="CHEBI:58017"/>
        <note>ligand shared between dimeric partners</note>
    </ligand>
</feature>
<comment type="subunit">
    <text evidence="6">Homodimer.</text>
</comment>
<keyword evidence="9" id="KW-1185">Reference proteome</keyword>
<dbReference type="InterPro" id="IPR004467">
    <property type="entry name" value="Or_phspho_trans_dom"/>
</dbReference>
<comment type="caution">
    <text evidence="8">The sequence shown here is derived from an EMBL/GenBank/DDBJ whole genome shotgun (WGS) entry which is preliminary data.</text>
</comment>
<reference evidence="8" key="1">
    <citation type="journal article" date="2014" name="Int. J. Syst. Evol. Microbiol.">
        <title>Complete genome sequence of Corynebacterium casei LMG S-19264T (=DSM 44701T), isolated from a smear-ripened cheese.</title>
        <authorList>
            <consortium name="US DOE Joint Genome Institute (JGI-PGF)"/>
            <person name="Walter F."/>
            <person name="Albersmeier A."/>
            <person name="Kalinowski J."/>
            <person name="Ruckert C."/>
        </authorList>
    </citation>
    <scope>NUCLEOTIDE SEQUENCE</scope>
    <source>
        <strain evidence="8">JCM 14719</strain>
    </source>
</reference>
<dbReference type="PANTHER" id="PTHR19278">
    <property type="entry name" value="OROTATE PHOSPHORIBOSYLTRANSFERASE"/>
    <property type="match status" value="1"/>
</dbReference>
<proteinExistence type="inferred from homology"/>
<feature type="binding site" description="in other chain" evidence="6">
    <location>
        <begin position="134"/>
        <end position="142"/>
    </location>
    <ligand>
        <name>5-phospho-alpha-D-ribose 1-diphosphate</name>
        <dbReference type="ChEBI" id="CHEBI:58017"/>
        <note>ligand shared between dimeric partners</note>
    </ligand>
</feature>
<keyword evidence="3 6" id="KW-0328">Glycosyltransferase</keyword>
<evidence type="ECO:0000313" key="8">
    <source>
        <dbReference type="EMBL" id="GGJ92039.1"/>
    </source>
</evidence>
<dbReference type="GO" id="GO:0000287">
    <property type="term" value="F:magnesium ion binding"/>
    <property type="evidence" value="ECO:0007669"/>
    <property type="project" value="UniProtKB-UniRule"/>
</dbReference>
<dbReference type="HAMAP" id="MF_01208">
    <property type="entry name" value="PyrE"/>
    <property type="match status" value="1"/>
</dbReference>
<feature type="binding site" evidence="6">
    <location>
        <position position="112"/>
    </location>
    <ligand>
        <name>5-phospho-alpha-D-ribose 1-diphosphate</name>
        <dbReference type="ChEBI" id="CHEBI:58017"/>
        <note>ligand shared between dimeric partners</note>
    </ligand>
</feature>
<comment type="catalytic activity">
    <reaction evidence="6">
        <text>orotidine 5'-phosphate + diphosphate = orotate + 5-phospho-alpha-D-ribose 1-diphosphate</text>
        <dbReference type="Rhea" id="RHEA:10380"/>
        <dbReference type="ChEBI" id="CHEBI:30839"/>
        <dbReference type="ChEBI" id="CHEBI:33019"/>
        <dbReference type="ChEBI" id="CHEBI:57538"/>
        <dbReference type="ChEBI" id="CHEBI:58017"/>
        <dbReference type="EC" id="2.4.2.10"/>
    </reaction>
</comment>
<dbReference type="EC" id="2.4.2.10" evidence="2 6"/>
<keyword evidence="5 6" id="KW-0665">Pyrimidine biosynthesis</keyword>
<dbReference type="InterPro" id="IPR000836">
    <property type="entry name" value="PRTase_dom"/>
</dbReference>
<dbReference type="AlphaFoldDB" id="A0A8J3BA24"/>
<dbReference type="PANTHER" id="PTHR19278:SF9">
    <property type="entry name" value="URIDINE 5'-MONOPHOSPHATE SYNTHASE"/>
    <property type="match status" value="1"/>
</dbReference>
<dbReference type="InterPro" id="IPR023031">
    <property type="entry name" value="OPRT"/>
</dbReference>
<comment type="pathway">
    <text evidence="1 6">Pyrimidine metabolism; UMP biosynthesis via de novo pathway; UMP from orotate: step 1/2.</text>
</comment>
<comment type="function">
    <text evidence="6">Catalyzes the transfer of a ribosyl phosphate group from 5-phosphoribose 1-diphosphate to orotate, leading to the formation of orotidine monophosphate (OMP).</text>
</comment>
<organism evidence="8 9">
    <name type="scientific">Calditerricola satsumensis</name>
    <dbReference type="NCBI Taxonomy" id="373054"/>
    <lineage>
        <taxon>Bacteria</taxon>
        <taxon>Bacillati</taxon>
        <taxon>Bacillota</taxon>
        <taxon>Bacilli</taxon>
        <taxon>Bacillales</taxon>
        <taxon>Bacillaceae</taxon>
        <taxon>Calditerricola</taxon>
    </lineage>
</organism>
<dbReference type="GO" id="GO:0044205">
    <property type="term" value="P:'de novo' UMP biosynthetic process"/>
    <property type="evidence" value="ECO:0007669"/>
    <property type="project" value="UniProtKB-UniRule"/>
</dbReference>
<sequence>MATERETQGAGAILTEREIAQALLAIGAVTLRPDAPFTWSSGLRAPIYCDNRLLLAYPDLRAKVAAALAASIGAQAGTVDVIAGTATAGIPHAAWVAERLALPMVYVRAKAKDHGKQSRIEGHLLPGQRVAVIEDLVSTGGSSLAAAAALREEGAHVVGVFAIFTYELPAAKQNFAAANVPLVALCRYAVLLDVARTEGRISEDQLAVLRAWREDPERWGR</sequence>
<dbReference type="SUPFAM" id="SSF53271">
    <property type="entry name" value="PRTase-like"/>
    <property type="match status" value="1"/>
</dbReference>
<accession>A0A8J3BA24</accession>
<comment type="cofactor">
    <cofactor evidence="6">
        <name>Mg(2+)</name>
        <dbReference type="ChEBI" id="CHEBI:18420"/>
    </cofactor>
</comment>
<dbReference type="GO" id="GO:0019856">
    <property type="term" value="P:pyrimidine nucleobase biosynthetic process"/>
    <property type="evidence" value="ECO:0007669"/>
    <property type="project" value="TreeGrafter"/>
</dbReference>
<dbReference type="UniPathway" id="UPA00070">
    <property type="reaction ID" value="UER00119"/>
</dbReference>
<evidence type="ECO:0000256" key="1">
    <source>
        <dbReference type="ARBA" id="ARBA00004889"/>
    </source>
</evidence>
<reference evidence="8" key="2">
    <citation type="submission" date="2020-09" db="EMBL/GenBank/DDBJ databases">
        <authorList>
            <person name="Sun Q."/>
            <person name="Ohkuma M."/>
        </authorList>
    </citation>
    <scope>NUCLEOTIDE SEQUENCE</scope>
    <source>
        <strain evidence="8">JCM 14719</strain>
    </source>
</reference>
<feature type="binding site" evidence="6">
    <location>
        <position position="138"/>
    </location>
    <ligand>
        <name>orotate</name>
        <dbReference type="ChEBI" id="CHEBI:30839"/>
    </ligand>
</feature>
<evidence type="ECO:0000256" key="6">
    <source>
        <dbReference type="HAMAP-Rule" id="MF_01208"/>
    </source>
</evidence>
<keyword evidence="4 6" id="KW-0808">Transferase</keyword>
<evidence type="ECO:0000256" key="5">
    <source>
        <dbReference type="ARBA" id="ARBA00022975"/>
    </source>
</evidence>
<dbReference type="EMBL" id="BMOF01000002">
    <property type="protein sequence ID" value="GGJ92039.1"/>
    <property type="molecule type" value="Genomic_DNA"/>
</dbReference>
<name>A0A8J3BA24_9BACI</name>
<dbReference type="GO" id="GO:0004588">
    <property type="term" value="F:orotate phosphoribosyltransferase activity"/>
    <property type="evidence" value="ECO:0007669"/>
    <property type="project" value="UniProtKB-UniRule"/>
</dbReference>
<dbReference type="Gene3D" id="3.40.50.2020">
    <property type="match status" value="1"/>
</dbReference>